<reference evidence="1" key="1">
    <citation type="submission" date="2020-09" db="EMBL/GenBank/DDBJ databases">
        <authorList>
            <person name="Kikuchi T."/>
        </authorList>
    </citation>
    <scope>NUCLEOTIDE SEQUENCE</scope>
    <source>
        <strain evidence="1">SH1</strain>
    </source>
</reference>
<evidence type="ECO:0000313" key="1">
    <source>
        <dbReference type="EMBL" id="CAD5215686.1"/>
    </source>
</evidence>
<dbReference type="Proteomes" id="UP000614601">
    <property type="component" value="Unassembled WGS sequence"/>
</dbReference>
<dbReference type="SUPFAM" id="SSF53335">
    <property type="entry name" value="S-adenosyl-L-methionine-dependent methyltransferases"/>
    <property type="match status" value="1"/>
</dbReference>
<dbReference type="InterPro" id="IPR029063">
    <property type="entry name" value="SAM-dependent_MTases_sf"/>
</dbReference>
<proteinExistence type="predicted"/>
<keyword evidence="2" id="KW-1185">Reference proteome</keyword>
<dbReference type="CDD" id="cd02440">
    <property type="entry name" value="AdoMet_MTases"/>
    <property type="match status" value="1"/>
</dbReference>
<name>A0A811KK71_9BILA</name>
<accession>A0A811KK71</accession>
<dbReference type="Gene3D" id="3.40.50.150">
    <property type="entry name" value="Vaccinia Virus protein VP39"/>
    <property type="match status" value="1"/>
</dbReference>
<sequence length="240" mass="26723">MVITKPAAIPTVPSEVRLNSNRTLRYVAPFPTENSTSDALFKRIRSSESQSDSENWEGIMEMCQAIDDIFEIDKDTELMADKSVLEIGFCTGLPSVFALDSGASEVTIHPWNPASLELFVKPTMRRNKAPKNRCKFNTSTFSSTIRSLGGKKFDVILAPELLYVDEADFEAIHDILDAALTPNGIVLICSRPYYANCSGNIPAFLELCKLKGTFDAHFKWTSSKTDPAPHKLIQLTRTIR</sequence>
<dbReference type="OrthoDB" id="1723750at2759"/>
<organism evidence="1 2">
    <name type="scientific">Bursaphelenchus okinawaensis</name>
    <dbReference type="NCBI Taxonomy" id="465554"/>
    <lineage>
        <taxon>Eukaryota</taxon>
        <taxon>Metazoa</taxon>
        <taxon>Ecdysozoa</taxon>
        <taxon>Nematoda</taxon>
        <taxon>Chromadorea</taxon>
        <taxon>Rhabditida</taxon>
        <taxon>Tylenchina</taxon>
        <taxon>Tylenchomorpha</taxon>
        <taxon>Aphelenchoidea</taxon>
        <taxon>Aphelenchoididae</taxon>
        <taxon>Bursaphelenchus</taxon>
    </lineage>
</organism>
<evidence type="ECO:0000313" key="2">
    <source>
        <dbReference type="Proteomes" id="UP000614601"/>
    </source>
</evidence>
<comment type="caution">
    <text evidence="1">The sequence shown here is derived from an EMBL/GenBank/DDBJ whole genome shotgun (WGS) entry which is preliminary data.</text>
</comment>
<dbReference type="EMBL" id="CAJFDH010000003">
    <property type="protein sequence ID" value="CAD5215686.1"/>
    <property type="molecule type" value="Genomic_DNA"/>
</dbReference>
<dbReference type="Proteomes" id="UP000783686">
    <property type="component" value="Unassembled WGS sequence"/>
</dbReference>
<protein>
    <submittedName>
        <fullName evidence="1">Uncharacterized protein</fullName>
    </submittedName>
</protein>
<dbReference type="AlphaFoldDB" id="A0A811KK71"/>
<dbReference type="EMBL" id="CAJFCW020000003">
    <property type="protein sequence ID" value="CAG9104574.1"/>
    <property type="molecule type" value="Genomic_DNA"/>
</dbReference>
<gene>
    <name evidence="1" type="ORF">BOKJ2_LOCUS6217</name>
</gene>